<dbReference type="GeneID" id="87804678"/>
<evidence type="ECO:0000256" key="7">
    <source>
        <dbReference type="SAM" id="Phobius"/>
    </source>
</evidence>
<keyword evidence="3 7" id="KW-0812">Transmembrane</keyword>
<reference evidence="8" key="1">
    <citation type="submission" date="2023-10" db="EMBL/GenBank/DDBJ databases">
        <authorList>
            <person name="Noh H."/>
        </authorList>
    </citation>
    <scope>NUCLEOTIDE SEQUENCE</scope>
    <source>
        <strain evidence="8">DUCC4014</strain>
    </source>
</reference>
<feature type="transmembrane region" description="Helical" evidence="7">
    <location>
        <begin position="30"/>
        <end position="49"/>
    </location>
</feature>
<evidence type="ECO:0000256" key="2">
    <source>
        <dbReference type="ARBA" id="ARBA00005268"/>
    </source>
</evidence>
<feature type="transmembrane region" description="Helical" evidence="7">
    <location>
        <begin position="250"/>
        <end position="275"/>
    </location>
</feature>
<comment type="similarity">
    <text evidence="2">Belongs to the UPF0014 family.</text>
</comment>
<gene>
    <name evidence="8" type="primary">slr1647</name>
    <name evidence="8" type="ORF">LOC62_01G001423</name>
</gene>
<dbReference type="PANTHER" id="PTHR30028">
    <property type="entry name" value="UPF0014 INNER MEMBRANE PROTEIN YBBM-RELATED"/>
    <property type="match status" value="1"/>
</dbReference>
<feature type="transmembrane region" description="Helical" evidence="7">
    <location>
        <begin position="61"/>
        <end position="82"/>
    </location>
</feature>
<dbReference type="Proteomes" id="UP000827549">
    <property type="component" value="Chromosome 1"/>
</dbReference>
<evidence type="ECO:0000313" key="9">
    <source>
        <dbReference type="Proteomes" id="UP000827549"/>
    </source>
</evidence>
<name>A0AAF1BHP9_9TREE</name>
<evidence type="ECO:0000256" key="1">
    <source>
        <dbReference type="ARBA" id="ARBA00004141"/>
    </source>
</evidence>
<dbReference type="PANTHER" id="PTHR30028:SF0">
    <property type="entry name" value="PROTEIN ALUMINUM SENSITIVE 3"/>
    <property type="match status" value="1"/>
</dbReference>
<dbReference type="InterPro" id="IPR005226">
    <property type="entry name" value="UPF0014_fam"/>
</dbReference>
<keyword evidence="5 7" id="KW-0472">Membrane</keyword>
<keyword evidence="9" id="KW-1185">Reference proteome</keyword>
<feature type="region of interest" description="Disordered" evidence="6">
    <location>
        <begin position="322"/>
        <end position="350"/>
    </location>
</feature>
<organism evidence="8 9">
    <name type="scientific">Vanrija pseudolonga</name>
    <dbReference type="NCBI Taxonomy" id="143232"/>
    <lineage>
        <taxon>Eukaryota</taxon>
        <taxon>Fungi</taxon>
        <taxon>Dikarya</taxon>
        <taxon>Basidiomycota</taxon>
        <taxon>Agaricomycotina</taxon>
        <taxon>Tremellomycetes</taxon>
        <taxon>Trichosporonales</taxon>
        <taxon>Trichosporonaceae</taxon>
        <taxon>Vanrija</taxon>
    </lineage>
</organism>
<evidence type="ECO:0000313" key="8">
    <source>
        <dbReference type="EMBL" id="WOO77865.1"/>
    </source>
</evidence>
<evidence type="ECO:0000256" key="5">
    <source>
        <dbReference type="ARBA" id="ARBA00023136"/>
    </source>
</evidence>
<comment type="subcellular location">
    <subcellularLocation>
        <location evidence="1">Membrane</location>
        <topology evidence="1">Multi-pass membrane protein</topology>
    </subcellularLocation>
</comment>
<feature type="transmembrane region" description="Helical" evidence="7">
    <location>
        <begin position="88"/>
        <end position="108"/>
    </location>
</feature>
<dbReference type="Pfam" id="PF03649">
    <property type="entry name" value="UPF0014"/>
    <property type="match status" value="1"/>
</dbReference>
<evidence type="ECO:0000256" key="4">
    <source>
        <dbReference type="ARBA" id="ARBA00022989"/>
    </source>
</evidence>
<dbReference type="RefSeq" id="XP_062623897.1">
    <property type="nucleotide sequence ID" value="XM_062767913.1"/>
</dbReference>
<keyword evidence="4 7" id="KW-1133">Transmembrane helix</keyword>
<accession>A0AAF1BHP9</accession>
<dbReference type="EMBL" id="CP086714">
    <property type="protein sequence ID" value="WOO77865.1"/>
    <property type="molecule type" value="Genomic_DNA"/>
</dbReference>
<evidence type="ECO:0000256" key="6">
    <source>
        <dbReference type="SAM" id="MobiDB-lite"/>
    </source>
</evidence>
<sequence>MSLQFDYMASYMNGTAPGQTPPPPGGTGPYLTWVNVGIGLLFIVFDALLSGILGLGIGRSLVISALRCIIQLSAMGLVLGRVFASHNIWAVAGIALLLNVLGAIEAVFNKAKKRFTNMFPFILLSMLCGTIPISILGSEFAMAQRPFWQPDQYIPILGMLLGNAISAIGVAINTINKEFSDNKDKVETYLAMGASRFEAVKPIATEALTLALLPTINQMSIIGLISIPGMMTGAIVGGKSVEQAARLQMIIMFMISASSALCVLVAEFFALTTLVDGKQRVRSDRLDSRKPALYRAKDRAVEAIERGFRRLLCFGKRESGTEEERQGLLSGQQGGNGTRPHTPIPPNICN</sequence>
<evidence type="ECO:0000256" key="3">
    <source>
        <dbReference type="ARBA" id="ARBA00022692"/>
    </source>
</evidence>
<proteinExistence type="inferred from homology"/>
<dbReference type="GO" id="GO:0005886">
    <property type="term" value="C:plasma membrane"/>
    <property type="evidence" value="ECO:0007669"/>
    <property type="project" value="TreeGrafter"/>
</dbReference>
<feature type="transmembrane region" description="Helical" evidence="7">
    <location>
        <begin position="153"/>
        <end position="175"/>
    </location>
</feature>
<dbReference type="AlphaFoldDB" id="A0AAF1BHP9"/>
<feature type="transmembrane region" description="Helical" evidence="7">
    <location>
        <begin position="120"/>
        <end position="141"/>
    </location>
</feature>
<protein>
    <submittedName>
        <fullName evidence="8">UPF0014 membrane protein</fullName>
    </submittedName>
</protein>